<evidence type="ECO:0000256" key="2">
    <source>
        <dbReference type="ARBA" id="ARBA00023125"/>
    </source>
</evidence>
<reference evidence="5 6" key="1">
    <citation type="submission" date="2023-07" db="EMBL/GenBank/DDBJ databases">
        <title>Genomic Encyclopedia of Type Strains, Phase IV (KMG-IV): sequencing the most valuable type-strain genomes for metagenomic binning, comparative biology and taxonomic classification.</title>
        <authorList>
            <person name="Goeker M."/>
        </authorList>
    </citation>
    <scope>NUCLEOTIDE SEQUENCE [LARGE SCALE GENOMIC DNA]</scope>
    <source>
        <strain evidence="5 6">DSM 17723</strain>
    </source>
</reference>
<sequence>MSATKIKQAALIQFANDGYDGTALASIASAVGIKKQSIYTHFANKDQLFLTVLQEVLDREKKSLATFFQQTEDLKFDEALYQFINRYNIQYEVNPDTKFLLRMCYLPPSHLYEKVMSSIYKYFDEIEEIMTKFFLNKAKGLSVPIKEAVIAYIGLIDSVLVELLYSGRERFERRLAACWKIYWRGISERVEENRNE</sequence>
<dbReference type="Gene3D" id="1.10.10.60">
    <property type="entry name" value="Homeodomain-like"/>
    <property type="match status" value="1"/>
</dbReference>
<organism evidence="5 6">
    <name type="scientific">Metabacillus niabensis</name>
    <dbReference type="NCBI Taxonomy" id="324854"/>
    <lineage>
        <taxon>Bacteria</taxon>
        <taxon>Bacillati</taxon>
        <taxon>Bacillota</taxon>
        <taxon>Bacilli</taxon>
        <taxon>Bacillales</taxon>
        <taxon>Bacillaceae</taxon>
        <taxon>Metabacillus</taxon>
    </lineage>
</organism>
<dbReference type="SUPFAM" id="SSF46689">
    <property type="entry name" value="Homeodomain-like"/>
    <property type="match status" value="1"/>
</dbReference>
<keyword evidence="1" id="KW-0678">Repressor</keyword>
<feature type="domain" description="HTH tetR-type" evidence="4">
    <location>
        <begin position="1"/>
        <end position="60"/>
    </location>
</feature>
<dbReference type="InterPro" id="IPR001647">
    <property type="entry name" value="HTH_TetR"/>
</dbReference>
<accession>A0ABT9YZM2</accession>
<dbReference type="RefSeq" id="WP_095297389.1">
    <property type="nucleotide sequence ID" value="NZ_CADEPK010000051.1"/>
</dbReference>
<feature type="DNA-binding region" description="H-T-H motif" evidence="3">
    <location>
        <begin position="23"/>
        <end position="42"/>
    </location>
</feature>
<comment type="caution">
    <text evidence="5">The sequence shown here is derived from an EMBL/GenBank/DDBJ whole genome shotgun (WGS) entry which is preliminary data.</text>
</comment>
<dbReference type="Pfam" id="PF00440">
    <property type="entry name" value="TetR_N"/>
    <property type="match status" value="1"/>
</dbReference>
<dbReference type="PANTHER" id="PTHR43479">
    <property type="entry name" value="ACREF/ENVCD OPERON REPRESSOR-RELATED"/>
    <property type="match status" value="1"/>
</dbReference>
<dbReference type="PROSITE" id="PS50977">
    <property type="entry name" value="HTH_TETR_2"/>
    <property type="match status" value="1"/>
</dbReference>
<dbReference type="EMBL" id="JAUSTZ010000003">
    <property type="protein sequence ID" value="MDQ0225444.1"/>
    <property type="molecule type" value="Genomic_DNA"/>
</dbReference>
<dbReference type="Proteomes" id="UP001232245">
    <property type="component" value="Unassembled WGS sequence"/>
</dbReference>
<dbReference type="PANTHER" id="PTHR43479:SF11">
    <property type="entry name" value="ACREF_ENVCD OPERON REPRESSOR-RELATED"/>
    <property type="match status" value="1"/>
</dbReference>
<evidence type="ECO:0000256" key="3">
    <source>
        <dbReference type="PROSITE-ProRule" id="PRU00335"/>
    </source>
</evidence>
<evidence type="ECO:0000313" key="6">
    <source>
        <dbReference type="Proteomes" id="UP001232245"/>
    </source>
</evidence>
<dbReference type="PRINTS" id="PR00455">
    <property type="entry name" value="HTHTETR"/>
</dbReference>
<evidence type="ECO:0000256" key="1">
    <source>
        <dbReference type="ARBA" id="ARBA00022491"/>
    </source>
</evidence>
<proteinExistence type="predicted"/>
<dbReference type="InterPro" id="IPR050624">
    <property type="entry name" value="HTH-type_Tx_Regulator"/>
</dbReference>
<dbReference type="Gene3D" id="1.10.357.10">
    <property type="entry name" value="Tetracycline Repressor, domain 2"/>
    <property type="match status" value="1"/>
</dbReference>
<keyword evidence="2 3" id="KW-0238">DNA-binding</keyword>
<evidence type="ECO:0000313" key="5">
    <source>
        <dbReference type="EMBL" id="MDQ0225444.1"/>
    </source>
</evidence>
<gene>
    <name evidence="5" type="ORF">J2S02_001788</name>
</gene>
<evidence type="ECO:0000259" key="4">
    <source>
        <dbReference type="PROSITE" id="PS50977"/>
    </source>
</evidence>
<dbReference type="InterPro" id="IPR009057">
    <property type="entry name" value="Homeodomain-like_sf"/>
</dbReference>
<name>A0ABT9YZM2_9BACI</name>
<protein>
    <submittedName>
        <fullName evidence="5">AcrR family transcriptional regulator</fullName>
    </submittedName>
</protein>
<keyword evidence="6" id="KW-1185">Reference proteome</keyword>